<keyword evidence="2" id="KW-1003">Cell membrane</keyword>
<evidence type="ECO:0000256" key="4">
    <source>
        <dbReference type="ARBA" id="ARBA00022989"/>
    </source>
</evidence>
<proteinExistence type="predicted"/>
<sequence>MRFWTGPLSLSARLALATIAVLFAVQVIGVLAYQRDLDERRRAELANAVALGRSIATVVDGFAQDLERTTFAAAVLLGRQAQPLDQASTGPPLKAILDDYPRLRALFLTDLAGRVTASDSGIGIGTDASARPYIGSLQRGAATVWSGSLSGLESGEVTIAFGRPVRGADGAPRAFMIAAFHAARMAEGLPIALPPDAEVAILDENGQVLHSSARPQLGPTERDVRAAPGVAAALAGAITPVSNAVTPFAGSARFGVFVPVERTRWVVGLTRPQAPLEAALRRRFIEQSGAIAAVMLGAAALQALLVRRLARPLEQLAAAARRCPWRAHRHSKRAGLRRRHRSRPPRHRDADHDRGGRRARDAPAQGNRDGAGHGRR</sequence>
<evidence type="ECO:0000313" key="9">
    <source>
        <dbReference type="EMBL" id="CAA9220016.1"/>
    </source>
</evidence>
<evidence type="ECO:0000256" key="2">
    <source>
        <dbReference type="ARBA" id="ARBA00022475"/>
    </source>
</evidence>
<evidence type="ECO:0000256" key="6">
    <source>
        <dbReference type="SAM" id="MobiDB-lite"/>
    </source>
</evidence>
<name>A0A6J4HCQ8_9CHLR</name>
<evidence type="ECO:0000256" key="7">
    <source>
        <dbReference type="SAM" id="Phobius"/>
    </source>
</evidence>
<feature type="domain" description="Cache" evidence="8">
    <location>
        <begin position="60"/>
        <end position="268"/>
    </location>
</feature>
<reference evidence="9" key="1">
    <citation type="submission" date="2020-02" db="EMBL/GenBank/DDBJ databases">
        <authorList>
            <person name="Meier V. D."/>
        </authorList>
    </citation>
    <scope>NUCLEOTIDE SEQUENCE</scope>
    <source>
        <strain evidence="9">AVDCRST_MAG77</strain>
    </source>
</reference>
<dbReference type="GO" id="GO:0005886">
    <property type="term" value="C:plasma membrane"/>
    <property type="evidence" value="ECO:0007669"/>
    <property type="project" value="UniProtKB-SubCell"/>
</dbReference>
<comment type="subcellular location">
    <subcellularLocation>
        <location evidence="1">Cell membrane</location>
        <topology evidence="1">Multi-pass membrane protein</topology>
    </subcellularLocation>
</comment>
<accession>A0A6J4HCQ8</accession>
<feature type="transmembrane region" description="Helical" evidence="7">
    <location>
        <begin position="12"/>
        <end position="33"/>
    </location>
</feature>
<dbReference type="Gene3D" id="3.30.450.20">
    <property type="entry name" value="PAS domain"/>
    <property type="match status" value="1"/>
</dbReference>
<dbReference type="AlphaFoldDB" id="A0A6J4HCQ8"/>
<dbReference type="EMBL" id="CADCTC010000027">
    <property type="protein sequence ID" value="CAA9220016.1"/>
    <property type="molecule type" value="Genomic_DNA"/>
</dbReference>
<dbReference type="CDD" id="cd18774">
    <property type="entry name" value="PDC2_HK_sensor"/>
    <property type="match status" value="1"/>
</dbReference>
<keyword evidence="5 7" id="KW-0472">Membrane</keyword>
<evidence type="ECO:0000256" key="3">
    <source>
        <dbReference type="ARBA" id="ARBA00022692"/>
    </source>
</evidence>
<keyword evidence="4 7" id="KW-1133">Transmembrane helix</keyword>
<evidence type="ECO:0000259" key="8">
    <source>
        <dbReference type="Pfam" id="PF02743"/>
    </source>
</evidence>
<feature type="transmembrane region" description="Helical" evidence="7">
    <location>
        <begin position="289"/>
        <end position="306"/>
    </location>
</feature>
<feature type="compositionally biased region" description="Basic residues" evidence="6">
    <location>
        <begin position="323"/>
        <end position="346"/>
    </location>
</feature>
<evidence type="ECO:0000256" key="1">
    <source>
        <dbReference type="ARBA" id="ARBA00004651"/>
    </source>
</evidence>
<dbReference type="Pfam" id="PF02743">
    <property type="entry name" value="dCache_1"/>
    <property type="match status" value="1"/>
</dbReference>
<gene>
    <name evidence="9" type="ORF">AVDCRST_MAG77-426</name>
</gene>
<keyword evidence="3 7" id="KW-0812">Transmembrane</keyword>
<protein>
    <recommendedName>
        <fullName evidence="8">Cache domain-containing protein</fullName>
    </recommendedName>
</protein>
<evidence type="ECO:0000256" key="5">
    <source>
        <dbReference type="ARBA" id="ARBA00023136"/>
    </source>
</evidence>
<dbReference type="InterPro" id="IPR033479">
    <property type="entry name" value="dCache_1"/>
</dbReference>
<feature type="compositionally biased region" description="Basic and acidic residues" evidence="6">
    <location>
        <begin position="347"/>
        <end position="361"/>
    </location>
</feature>
<organism evidence="9">
    <name type="scientific">uncultured Chloroflexota bacterium</name>
    <dbReference type="NCBI Taxonomy" id="166587"/>
    <lineage>
        <taxon>Bacteria</taxon>
        <taxon>Bacillati</taxon>
        <taxon>Chloroflexota</taxon>
        <taxon>environmental samples</taxon>
    </lineage>
</organism>
<feature type="region of interest" description="Disordered" evidence="6">
    <location>
        <begin position="322"/>
        <end position="376"/>
    </location>
</feature>